<comment type="caution">
    <text evidence="1">The sequence shown here is derived from an EMBL/GenBank/DDBJ whole genome shotgun (WGS) entry which is preliminary data.</text>
</comment>
<evidence type="ECO:0000313" key="1">
    <source>
        <dbReference type="EMBL" id="KKP66700.1"/>
    </source>
</evidence>
<dbReference type="AlphaFoldDB" id="A0A0G0DUL1"/>
<name>A0A0G0DUL1_9BACT</name>
<reference evidence="1 2" key="1">
    <citation type="journal article" date="2015" name="Nature">
        <title>rRNA introns, odd ribosomes, and small enigmatic genomes across a large radiation of phyla.</title>
        <authorList>
            <person name="Brown C.T."/>
            <person name="Hug L.A."/>
            <person name="Thomas B.C."/>
            <person name="Sharon I."/>
            <person name="Castelle C.J."/>
            <person name="Singh A."/>
            <person name="Wilkins M.J."/>
            <person name="Williams K.H."/>
            <person name="Banfield J.F."/>
        </authorList>
    </citation>
    <scope>NUCLEOTIDE SEQUENCE [LARGE SCALE GENOMIC DNA]</scope>
</reference>
<proteinExistence type="predicted"/>
<organism evidence="1 2">
    <name type="scientific">Candidatus Roizmanbacteria bacterium GW2011_GWC2_35_12</name>
    <dbReference type="NCBI Taxonomy" id="1618485"/>
    <lineage>
        <taxon>Bacteria</taxon>
        <taxon>Candidatus Roizmaniibacteriota</taxon>
    </lineage>
</organism>
<dbReference type="EMBL" id="LBPX01000028">
    <property type="protein sequence ID" value="KKP66700.1"/>
    <property type="molecule type" value="Genomic_DNA"/>
</dbReference>
<gene>
    <name evidence="1" type="ORF">UR63_C0028G0009</name>
</gene>
<dbReference type="Proteomes" id="UP000034127">
    <property type="component" value="Unassembled WGS sequence"/>
</dbReference>
<protein>
    <submittedName>
        <fullName evidence="1">Uncharacterized protein</fullName>
    </submittedName>
</protein>
<evidence type="ECO:0000313" key="2">
    <source>
        <dbReference type="Proteomes" id="UP000034127"/>
    </source>
</evidence>
<accession>A0A0G0DUL1</accession>
<sequence>MKTPKLVIKKNKIDDTKLMITIFLKVISFFIDLPRKKIIIKLIYTYGIVLWIPKNISEMTIANKGIKTESLLLNCNPEKIASPPIGVKFGECGISLAKTANKIIAKYEINFWVLDFVIWI</sequence>